<protein>
    <submittedName>
        <fullName evidence="2">Uncharacterized protein</fullName>
    </submittedName>
</protein>
<keyword evidence="3" id="KW-1185">Reference proteome</keyword>
<keyword evidence="1" id="KW-1133">Transmembrane helix</keyword>
<reference evidence="2 3" key="1">
    <citation type="journal article" date="2013" name="Curr. Biol.">
        <title>The Genome of the Foraminiferan Reticulomyxa filosa.</title>
        <authorList>
            <person name="Glockner G."/>
            <person name="Hulsmann N."/>
            <person name="Schleicher M."/>
            <person name="Noegel A.A."/>
            <person name="Eichinger L."/>
            <person name="Gallinger C."/>
            <person name="Pawlowski J."/>
            <person name="Sierra R."/>
            <person name="Euteneuer U."/>
            <person name="Pillet L."/>
            <person name="Moustafa A."/>
            <person name="Platzer M."/>
            <person name="Groth M."/>
            <person name="Szafranski K."/>
            <person name="Schliwa M."/>
        </authorList>
    </citation>
    <scope>NUCLEOTIDE SEQUENCE [LARGE SCALE GENOMIC DNA]</scope>
</reference>
<dbReference type="Proteomes" id="UP000023152">
    <property type="component" value="Unassembled WGS sequence"/>
</dbReference>
<proteinExistence type="predicted"/>
<name>X6P7K6_RETFI</name>
<accession>X6P7K6</accession>
<dbReference type="OrthoDB" id="19932at2759"/>
<keyword evidence="1" id="KW-0472">Membrane</keyword>
<feature type="non-terminal residue" evidence="2">
    <location>
        <position position="1"/>
    </location>
</feature>
<gene>
    <name evidence="2" type="ORF">RFI_02916</name>
</gene>
<evidence type="ECO:0000313" key="3">
    <source>
        <dbReference type="Proteomes" id="UP000023152"/>
    </source>
</evidence>
<evidence type="ECO:0000313" key="2">
    <source>
        <dbReference type="EMBL" id="ETO34181.1"/>
    </source>
</evidence>
<comment type="caution">
    <text evidence="2">The sequence shown here is derived from an EMBL/GenBank/DDBJ whole genome shotgun (WGS) entry which is preliminary data.</text>
</comment>
<evidence type="ECO:0000256" key="1">
    <source>
        <dbReference type="SAM" id="Phobius"/>
    </source>
</evidence>
<feature type="transmembrane region" description="Helical" evidence="1">
    <location>
        <begin position="67"/>
        <end position="88"/>
    </location>
</feature>
<dbReference type="AlphaFoldDB" id="X6P7K6"/>
<keyword evidence="1" id="KW-0812">Transmembrane</keyword>
<dbReference type="EMBL" id="ASPP01002802">
    <property type="protein sequence ID" value="ETO34181.1"/>
    <property type="molecule type" value="Genomic_DNA"/>
</dbReference>
<sequence length="126" mass="14666">VSLSILKKKKKIMHKYKKKKKECKIEVTAIHVFAMASCRNGLGDVTFEGKSIWMNPYGHLPGDMYGYLPFFGWMSIAYLTVAFIWFLLNAFFWKELLYVQVSLIFPFVSMEKKKNVNKIVKHGFGT</sequence>
<organism evidence="2 3">
    <name type="scientific">Reticulomyxa filosa</name>
    <dbReference type="NCBI Taxonomy" id="46433"/>
    <lineage>
        <taxon>Eukaryota</taxon>
        <taxon>Sar</taxon>
        <taxon>Rhizaria</taxon>
        <taxon>Retaria</taxon>
        <taxon>Foraminifera</taxon>
        <taxon>Monothalamids</taxon>
        <taxon>Reticulomyxidae</taxon>
        <taxon>Reticulomyxa</taxon>
    </lineage>
</organism>